<sequence length="83" mass="9836">MLIRGEDQVSLLSELEQFLGTGNKYDHKPEHLAHDYLVETMTNVRFMKYMNEDVKDLRNYNSSDFGMNKRVREYKAAGIDRFD</sequence>
<name>A0ABN7W4P6_GIGMA</name>
<protein>
    <submittedName>
        <fullName evidence="1">3374_t:CDS:1</fullName>
    </submittedName>
</protein>
<gene>
    <name evidence="1" type="ORF">GMARGA_LOCUS26411</name>
</gene>
<evidence type="ECO:0000313" key="1">
    <source>
        <dbReference type="EMBL" id="CAG8815926.1"/>
    </source>
</evidence>
<reference evidence="1 2" key="1">
    <citation type="submission" date="2021-06" db="EMBL/GenBank/DDBJ databases">
        <authorList>
            <person name="Kallberg Y."/>
            <person name="Tangrot J."/>
            <person name="Rosling A."/>
        </authorList>
    </citation>
    <scope>NUCLEOTIDE SEQUENCE [LARGE SCALE GENOMIC DNA]</scope>
    <source>
        <strain evidence="1 2">120-4 pot B 10/14</strain>
    </source>
</reference>
<dbReference type="Proteomes" id="UP000789901">
    <property type="component" value="Unassembled WGS sequence"/>
</dbReference>
<feature type="non-terminal residue" evidence="1">
    <location>
        <position position="83"/>
    </location>
</feature>
<proteinExistence type="predicted"/>
<accession>A0ABN7W4P6</accession>
<organism evidence="1 2">
    <name type="scientific">Gigaspora margarita</name>
    <dbReference type="NCBI Taxonomy" id="4874"/>
    <lineage>
        <taxon>Eukaryota</taxon>
        <taxon>Fungi</taxon>
        <taxon>Fungi incertae sedis</taxon>
        <taxon>Mucoromycota</taxon>
        <taxon>Glomeromycotina</taxon>
        <taxon>Glomeromycetes</taxon>
        <taxon>Diversisporales</taxon>
        <taxon>Gigasporaceae</taxon>
        <taxon>Gigaspora</taxon>
    </lineage>
</organism>
<comment type="caution">
    <text evidence="1">The sequence shown here is derived from an EMBL/GenBank/DDBJ whole genome shotgun (WGS) entry which is preliminary data.</text>
</comment>
<evidence type="ECO:0000313" key="2">
    <source>
        <dbReference type="Proteomes" id="UP000789901"/>
    </source>
</evidence>
<keyword evidence="2" id="KW-1185">Reference proteome</keyword>
<dbReference type="EMBL" id="CAJVQB010030696">
    <property type="protein sequence ID" value="CAG8815926.1"/>
    <property type="molecule type" value="Genomic_DNA"/>
</dbReference>